<evidence type="ECO:0000256" key="4">
    <source>
        <dbReference type="SAM" id="MobiDB-lite"/>
    </source>
</evidence>
<keyword evidence="5" id="KW-0812">Transmembrane</keyword>
<dbReference type="GO" id="GO:0003700">
    <property type="term" value="F:DNA-binding transcription factor activity"/>
    <property type="evidence" value="ECO:0007669"/>
    <property type="project" value="InterPro"/>
</dbReference>
<gene>
    <name evidence="7" type="ORF">L288_16905</name>
</gene>
<dbReference type="EMBL" id="ATHO01000147">
    <property type="protein sequence ID" value="EQB02240.1"/>
    <property type="molecule type" value="Genomic_DNA"/>
</dbReference>
<feature type="domain" description="HTH araC/xylS-type" evidence="6">
    <location>
        <begin position="248"/>
        <end position="353"/>
    </location>
</feature>
<comment type="caution">
    <text evidence="7">The sequence shown here is derived from an EMBL/GenBank/DDBJ whole genome shotgun (WGS) entry which is preliminary data.</text>
</comment>
<dbReference type="GO" id="GO:0043565">
    <property type="term" value="F:sequence-specific DNA binding"/>
    <property type="evidence" value="ECO:0007669"/>
    <property type="project" value="InterPro"/>
</dbReference>
<dbReference type="SUPFAM" id="SSF46689">
    <property type="entry name" value="Homeodomain-like"/>
    <property type="match status" value="1"/>
</dbReference>
<evidence type="ECO:0000256" key="3">
    <source>
        <dbReference type="ARBA" id="ARBA00023163"/>
    </source>
</evidence>
<dbReference type="SMART" id="SM00342">
    <property type="entry name" value="HTH_ARAC"/>
    <property type="match status" value="1"/>
</dbReference>
<dbReference type="AlphaFoldDB" id="T0HSD8"/>
<feature type="transmembrane region" description="Helical" evidence="5">
    <location>
        <begin position="41"/>
        <end position="60"/>
    </location>
</feature>
<dbReference type="PATRIC" id="fig|1329909.3.peg.3255"/>
<proteinExistence type="predicted"/>
<dbReference type="InterPro" id="IPR018062">
    <property type="entry name" value="HTH_AraC-typ_CS"/>
</dbReference>
<accession>T0HSD8</accession>
<dbReference type="Gene3D" id="1.10.10.60">
    <property type="entry name" value="Homeodomain-like"/>
    <property type="match status" value="1"/>
</dbReference>
<evidence type="ECO:0000313" key="7">
    <source>
        <dbReference type="EMBL" id="EQB02240.1"/>
    </source>
</evidence>
<feature type="region of interest" description="Disordered" evidence="4">
    <location>
        <begin position="221"/>
        <end position="241"/>
    </location>
</feature>
<keyword evidence="3" id="KW-0804">Transcription</keyword>
<sequence length="358" mass="39204">MVEANTVFIDICLRGGSIGLLLLGAIMLCRAPVSYASRLGMMLMLCTVAFVLEGVPVIQGLLPLDWFIKLCSALVIPLFWLFARAWFDDDYRPGGIDGAVAIAFVAAVLVQHQAKHRPGDPGASDAIVYGLGTMLAVHALWLAWRDRASDLVEPRCRVRLLFVIAVALTIVWSLWSEAASRFATPLPWLSLADAAVLFLLTLGLDSALFGLAHPETFPHPARPGIAPARPEAKPSSPEEELVDPVLKHRLDQIMEHDRLYRDPELTIGQLAVRLGTAEHRLRRLINGGMGFRNFNAYLNAKRIEEVRAALADPAQTDVPILTIAMDAGFGSLPAFNRAFKAAAGETPRDFKQRMRVAS</sequence>
<dbReference type="PROSITE" id="PS01124">
    <property type="entry name" value="HTH_ARAC_FAMILY_2"/>
    <property type="match status" value="1"/>
</dbReference>
<evidence type="ECO:0000256" key="5">
    <source>
        <dbReference type="SAM" id="Phobius"/>
    </source>
</evidence>
<keyword evidence="1" id="KW-0805">Transcription regulation</keyword>
<feature type="transmembrane region" description="Helical" evidence="5">
    <location>
        <begin position="156"/>
        <end position="175"/>
    </location>
</feature>
<protein>
    <recommendedName>
        <fullName evidence="6">HTH araC/xylS-type domain-containing protein</fullName>
    </recommendedName>
</protein>
<feature type="transmembrane region" description="Helical" evidence="5">
    <location>
        <begin position="126"/>
        <end position="144"/>
    </location>
</feature>
<keyword evidence="2" id="KW-0238">DNA-binding</keyword>
<evidence type="ECO:0000256" key="1">
    <source>
        <dbReference type="ARBA" id="ARBA00023015"/>
    </source>
</evidence>
<dbReference type="Pfam" id="PF12833">
    <property type="entry name" value="HTH_18"/>
    <property type="match status" value="1"/>
</dbReference>
<dbReference type="RefSeq" id="WP_021239427.1">
    <property type="nucleotide sequence ID" value="NZ_ATHO01000147.1"/>
</dbReference>
<reference evidence="7 8" key="1">
    <citation type="journal article" date="2013" name="Genome Announc.">
        <title>Draft Genome Sequence of Sphingobium quisquiliarum Strain P25T, a Novel Hexachlorocyclohexane (HCH)-Degrading Bacterium Isolated from an HCH Dumpsite.</title>
        <authorList>
            <person name="Kumar Singh A."/>
            <person name="Sangwan N."/>
            <person name="Sharma A."/>
            <person name="Gupta V."/>
            <person name="Khurana J.P."/>
            <person name="Lal R."/>
        </authorList>
    </citation>
    <scope>NUCLEOTIDE SEQUENCE [LARGE SCALE GENOMIC DNA]</scope>
    <source>
        <strain evidence="7 8">P25</strain>
    </source>
</reference>
<organism evidence="7 8">
    <name type="scientific">Sphingobium quisquiliarum P25</name>
    <dbReference type="NCBI Taxonomy" id="1329909"/>
    <lineage>
        <taxon>Bacteria</taxon>
        <taxon>Pseudomonadati</taxon>
        <taxon>Pseudomonadota</taxon>
        <taxon>Alphaproteobacteria</taxon>
        <taxon>Sphingomonadales</taxon>
        <taxon>Sphingomonadaceae</taxon>
        <taxon>Sphingobium</taxon>
    </lineage>
</organism>
<evidence type="ECO:0000256" key="2">
    <source>
        <dbReference type="ARBA" id="ARBA00023125"/>
    </source>
</evidence>
<evidence type="ECO:0000259" key="6">
    <source>
        <dbReference type="PROSITE" id="PS01124"/>
    </source>
</evidence>
<keyword evidence="8" id="KW-1185">Reference proteome</keyword>
<keyword evidence="5" id="KW-0472">Membrane</keyword>
<dbReference type="InterPro" id="IPR009057">
    <property type="entry name" value="Homeodomain-like_sf"/>
</dbReference>
<dbReference type="Proteomes" id="UP000015525">
    <property type="component" value="Unassembled WGS sequence"/>
</dbReference>
<dbReference type="InterPro" id="IPR018060">
    <property type="entry name" value="HTH_AraC"/>
</dbReference>
<feature type="transmembrane region" description="Helical" evidence="5">
    <location>
        <begin position="6"/>
        <end position="29"/>
    </location>
</feature>
<dbReference type="PROSITE" id="PS00041">
    <property type="entry name" value="HTH_ARAC_FAMILY_1"/>
    <property type="match status" value="1"/>
</dbReference>
<name>T0HSD8_9SPHN</name>
<feature type="transmembrane region" description="Helical" evidence="5">
    <location>
        <begin position="66"/>
        <end position="83"/>
    </location>
</feature>
<feature type="transmembrane region" description="Helical" evidence="5">
    <location>
        <begin position="95"/>
        <end position="114"/>
    </location>
</feature>
<dbReference type="PANTHER" id="PTHR43280">
    <property type="entry name" value="ARAC-FAMILY TRANSCRIPTIONAL REGULATOR"/>
    <property type="match status" value="1"/>
</dbReference>
<evidence type="ECO:0000313" key="8">
    <source>
        <dbReference type="Proteomes" id="UP000015525"/>
    </source>
</evidence>
<feature type="transmembrane region" description="Helical" evidence="5">
    <location>
        <begin position="187"/>
        <end position="212"/>
    </location>
</feature>
<dbReference type="PANTHER" id="PTHR43280:SF29">
    <property type="entry name" value="ARAC-FAMILY TRANSCRIPTIONAL REGULATOR"/>
    <property type="match status" value="1"/>
</dbReference>
<keyword evidence="5" id="KW-1133">Transmembrane helix</keyword>